<dbReference type="GO" id="GO:0006364">
    <property type="term" value="P:rRNA processing"/>
    <property type="evidence" value="ECO:0007669"/>
    <property type="project" value="InterPro"/>
</dbReference>
<dbReference type="GO" id="GO:0030688">
    <property type="term" value="C:preribosome, small subunit precursor"/>
    <property type="evidence" value="ECO:0007669"/>
    <property type="project" value="InterPro"/>
</dbReference>
<evidence type="ECO:0000313" key="5">
    <source>
        <dbReference type="EMBL" id="KAB1277732.1"/>
    </source>
</evidence>
<gene>
    <name evidence="5" type="ORF">Cadr_000005232</name>
</gene>
<keyword evidence="6" id="KW-1185">Reference proteome</keyword>
<dbReference type="InterPro" id="IPR010301">
    <property type="entry name" value="RRP1"/>
</dbReference>
<proteinExistence type="inferred from homology"/>
<evidence type="ECO:0000313" key="6">
    <source>
        <dbReference type="Proteomes" id="UP000299084"/>
    </source>
</evidence>
<organism evidence="5 6">
    <name type="scientific">Camelus dromedarius</name>
    <name type="common">Dromedary</name>
    <name type="synonym">Arabian camel</name>
    <dbReference type="NCBI Taxonomy" id="9838"/>
    <lineage>
        <taxon>Eukaryota</taxon>
        <taxon>Metazoa</taxon>
        <taxon>Chordata</taxon>
        <taxon>Craniata</taxon>
        <taxon>Vertebrata</taxon>
        <taxon>Euteleostomi</taxon>
        <taxon>Mammalia</taxon>
        <taxon>Eutheria</taxon>
        <taxon>Laurasiatheria</taxon>
        <taxon>Artiodactyla</taxon>
        <taxon>Tylopoda</taxon>
        <taxon>Camelidae</taxon>
        <taxon>Camelus</taxon>
    </lineage>
</organism>
<evidence type="ECO:0000256" key="3">
    <source>
        <dbReference type="ARBA" id="ARBA00023242"/>
    </source>
</evidence>
<evidence type="ECO:0000256" key="1">
    <source>
        <dbReference type="ARBA" id="ARBA00004123"/>
    </source>
</evidence>
<dbReference type="GO" id="GO:0005634">
    <property type="term" value="C:nucleus"/>
    <property type="evidence" value="ECO:0007669"/>
    <property type="project" value="UniProtKB-SubCell"/>
</dbReference>
<comment type="subcellular location">
    <subcellularLocation>
        <location evidence="1">Nucleus</location>
    </subcellularLocation>
</comment>
<evidence type="ECO:0000256" key="4">
    <source>
        <dbReference type="SAM" id="MobiDB-lite"/>
    </source>
</evidence>
<name>A0A5N4E2Y5_CAMDR</name>
<comment type="similarity">
    <text evidence="2">Belongs to the RRP1 family.</text>
</comment>
<evidence type="ECO:0000256" key="2">
    <source>
        <dbReference type="ARBA" id="ARBA00006374"/>
    </source>
</evidence>
<accession>A0A5N4E2Y5</accession>
<dbReference type="AlphaFoldDB" id="A0A5N4E2Y5"/>
<comment type="caution">
    <text evidence="5">The sequence shown here is derived from an EMBL/GenBank/DDBJ whole genome shotgun (WGS) entry which is preliminary data.</text>
</comment>
<dbReference type="EMBL" id="JWIN03000006">
    <property type="protein sequence ID" value="KAB1277732.1"/>
    <property type="molecule type" value="Genomic_DNA"/>
</dbReference>
<dbReference type="Proteomes" id="UP000299084">
    <property type="component" value="Unassembled WGS sequence"/>
</dbReference>
<feature type="region of interest" description="Disordered" evidence="4">
    <location>
        <begin position="1"/>
        <end position="20"/>
    </location>
</feature>
<reference evidence="5 6" key="1">
    <citation type="journal article" date="2019" name="Mol. Ecol. Resour.">
        <title>Improving Illumina assemblies with Hi-C and long reads: an example with the North African dromedary.</title>
        <authorList>
            <person name="Elbers J.P."/>
            <person name="Rogers M.F."/>
            <person name="Perelman P.L."/>
            <person name="Proskuryakova A.A."/>
            <person name="Serdyukova N.A."/>
            <person name="Johnson W.E."/>
            <person name="Horin P."/>
            <person name="Corander J."/>
            <person name="Murphy D."/>
            <person name="Burger P.A."/>
        </authorList>
    </citation>
    <scope>NUCLEOTIDE SEQUENCE [LARGE SCALE GENOMIC DNA]</scope>
    <source>
        <strain evidence="5">Drom800</strain>
        <tissue evidence="5">Blood</tissue>
    </source>
</reference>
<dbReference type="Pfam" id="PF05997">
    <property type="entry name" value="Nop52"/>
    <property type="match status" value="1"/>
</dbReference>
<protein>
    <submittedName>
        <fullName evidence="5">Ribosomal RNA processing protein 1-like protein B</fullName>
    </submittedName>
</protein>
<keyword evidence="3" id="KW-0539">Nucleus</keyword>
<sequence length="92" mass="10751">MQPAETQLAERMASHGKGIRDQAVKKLLQYISRKMQRETGGGSSERYVPTHLFVQASWQTTSREWKKIHRLHLDRYCIPIRLVLNQSSEVMK</sequence>